<gene>
    <name evidence="6" type="ORF">VNI00_010738</name>
</gene>
<comment type="similarity">
    <text evidence="1 3">Belongs to the type-B carboxylesterase/lipase family.</text>
</comment>
<keyword evidence="3" id="KW-0732">Signal</keyword>
<dbReference type="SUPFAM" id="SSF53474">
    <property type="entry name" value="alpha/beta-Hydrolases"/>
    <property type="match status" value="1"/>
</dbReference>
<keyword evidence="2 3" id="KW-0378">Hydrolase</keyword>
<comment type="caution">
    <text evidence="6">The sequence shown here is derived from an EMBL/GenBank/DDBJ whole genome shotgun (WGS) entry which is preliminary data.</text>
</comment>
<evidence type="ECO:0000256" key="2">
    <source>
        <dbReference type="ARBA" id="ARBA00022801"/>
    </source>
</evidence>
<feature type="domain" description="Carboxylesterase type B" evidence="5">
    <location>
        <begin position="403"/>
        <end position="513"/>
    </location>
</feature>
<dbReference type="PANTHER" id="PTHR11559">
    <property type="entry name" value="CARBOXYLESTERASE"/>
    <property type="match status" value="1"/>
</dbReference>
<evidence type="ECO:0000256" key="1">
    <source>
        <dbReference type="ARBA" id="ARBA00005964"/>
    </source>
</evidence>
<evidence type="ECO:0000256" key="3">
    <source>
        <dbReference type="RuleBase" id="RU361235"/>
    </source>
</evidence>
<keyword evidence="7" id="KW-1185">Reference proteome</keyword>
<evidence type="ECO:0000259" key="5">
    <source>
        <dbReference type="Pfam" id="PF00135"/>
    </source>
</evidence>
<dbReference type="AlphaFoldDB" id="A0AAW0CDK6"/>
<accession>A0AAW0CDK6</accession>
<evidence type="ECO:0000313" key="6">
    <source>
        <dbReference type="EMBL" id="KAK7037777.1"/>
    </source>
</evidence>
<name>A0AAW0CDK6_9AGAR</name>
<reference evidence="6 7" key="1">
    <citation type="submission" date="2024-01" db="EMBL/GenBank/DDBJ databases">
        <title>A draft genome for a cacao thread blight-causing isolate of Paramarasmius palmivorus.</title>
        <authorList>
            <person name="Baruah I.K."/>
            <person name="Bukari Y."/>
            <person name="Amoako-Attah I."/>
            <person name="Meinhardt L.W."/>
            <person name="Bailey B.A."/>
            <person name="Cohen S.P."/>
        </authorList>
    </citation>
    <scope>NUCLEOTIDE SEQUENCE [LARGE SCALE GENOMIC DNA]</scope>
    <source>
        <strain evidence="6 7">GH-12</strain>
    </source>
</reference>
<feature type="domain" description="Carboxylesterase type B" evidence="5">
    <location>
        <begin position="38"/>
        <end position="344"/>
    </location>
</feature>
<dbReference type="InterPro" id="IPR019826">
    <property type="entry name" value="Carboxylesterase_B_AS"/>
</dbReference>
<dbReference type="GO" id="GO:0016787">
    <property type="term" value="F:hydrolase activity"/>
    <property type="evidence" value="ECO:0007669"/>
    <property type="project" value="UniProtKB-KW"/>
</dbReference>
<dbReference type="InterPro" id="IPR050309">
    <property type="entry name" value="Type-B_Carboxylest/Lipase"/>
</dbReference>
<organism evidence="6 7">
    <name type="scientific">Paramarasmius palmivorus</name>
    <dbReference type="NCBI Taxonomy" id="297713"/>
    <lineage>
        <taxon>Eukaryota</taxon>
        <taxon>Fungi</taxon>
        <taxon>Dikarya</taxon>
        <taxon>Basidiomycota</taxon>
        <taxon>Agaricomycotina</taxon>
        <taxon>Agaricomycetes</taxon>
        <taxon>Agaricomycetidae</taxon>
        <taxon>Agaricales</taxon>
        <taxon>Marasmiineae</taxon>
        <taxon>Marasmiaceae</taxon>
        <taxon>Paramarasmius</taxon>
    </lineage>
</organism>
<feature type="signal peptide" evidence="3">
    <location>
        <begin position="1"/>
        <end position="21"/>
    </location>
</feature>
<dbReference type="InterPro" id="IPR029058">
    <property type="entry name" value="AB_hydrolase_fold"/>
</dbReference>
<dbReference type="EMBL" id="JAYKXP010000044">
    <property type="protein sequence ID" value="KAK7037777.1"/>
    <property type="molecule type" value="Genomic_DNA"/>
</dbReference>
<protein>
    <recommendedName>
        <fullName evidence="3">Carboxylic ester hydrolase</fullName>
        <ecNumber evidence="3">3.1.1.-</ecNumber>
    </recommendedName>
</protein>
<dbReference type="Pfam" id="PF00135">
    <property type="entry name" value="COesterase"/>
    <property type="match status" value="2"/>
</dbReference>
<dbReference type="PROSITE" id="PS00122">
    <property type="entry name" value="CARBOXYLESTERASE_B_1"/>
    <property type="match status" value="1"/>
</dbReference>
<evidence type="ECO:0000256" key="4">
    <source>
        <dbReference type="SAM" id="MobiDB-lite"/>
    </source>
</evidence>
<evidence type="ECO:0000313" key="7">
    <source>
        <dbReference type="Proteomes" id="UP001383192"/>
    </source>
</evidence>
<feature type="region of interest" description="Disordered" evidence="4">
    <location>
        <begin position="515"/>
        <end position="553"/>
    </location>
</feature>
<dbReference type="InterPro" id="IPR002018">
    <property type="entry name" value="CarbesteraseB"/>
</dbReference>
<dbReference type="EC" id="3.1.1.-" evidence="3"/>
<dbReference type="Proteomes" id="UP001383192">
    <property type="component" value="Unassembled WGS sequence"/>
</dbReference>
<sequence length="553" mass="59670">MLLASLLVAYSNLLLASQVIAQSNSADVVDVGYAKYLGNRTFPNSVAYLGIPYAEPPLGERRFRAPLPLNTTRIAEEANGEVLDATEYPDFCIQGSIGIGDAGGAGSEDCLKINVYAPAGAQKGDNLPVLFYIHGGGYVFGNPRNWPFDHWIEQSPNVVVVSVYYRLKAFGFLSIPELSDPANGDLNAGFLDQIQALRWVKENIASFGGDPNKVTINGESAGGGSVQHHLVANVGGETLFHGAIAQSVARSVTPDPEQVKPAFEFFASRAGCDAETVVDQLACLRNASVSALARAQDTTFNGTYRNFNPVVDGKVIVGHPTTLIKEGKFVKVPLIVGATSNETVVGGTGDPAPILRGIFPALTDEDIGDILEAYPEDDFDSPDQRLRVITGENLLICAVVGQREILGKVFSEAPKSFAYRYNQPNPTTTNTTAGTGHAAENWMMFLGSNTFTNGTNTFTPMTPVETAFAEELIAYWLSFVRSGDPNTYKLERSPEWPRYSVAPGSEDSSLQRIVLQQDPGDTTTESGSFLEREPENQTHRCAVVASKSERQQN</sequence>
<dbReference type="Gene3D" id="3.40.50.1820">
    <property type="entry name" value="alpha/beta hydrolase"/>
    <property type="match status" value="1"/>
</dbReference>
<proteinExistence type="inferred from homology"/>
<feature type="chain" id="PRO_5043094751" description="Carboxylic ester hydrolase" evidence="3">
    <location>
        <begin position="22"/>
        <end position="553"/>
    </location>
</feature>